<sequence>MSELEPGQVVQVPWGLDLLKGVVLRTYDTGRGLKVVVNVEVPDLHGSNIEEVSVTLPADSVRPWEEGSGPRPGDWAHAYAYERNLTAEIIRVISRVAPDARASISESQVDRGHDFDLSLEYEGNEVHLRGVVKHATRTIAPESLKKALSLAQSPLSPVALFSNVDLSSAARRLLHLEGNPNFHWIKWGGKMDSDRLASELAEIFEIPQRG</sequence>
<comment type="caution">
    <text evidence="1">The sequence shown here is derived from an EMBL/GenBank/DDBJ whole genome shotgun (WGS) entry which is preliminary data.</text>
</comment>
<gene>
    <name evidence="1" type="ORF">Snoj_66340</name>
</gene>
<dbReference type="EMBL" id="BNEC01000005">
    <property type="protein sequence ID" value="GHI72716.1"/>
    <property type="molecule type" value="Genomic_DNA"/>
</dbReference>
<accession>A0ABQ3SX39</accession>
<proteinExistence type="predicted"/>
<dbReference type="GeneID" id="95590946"/>
<evidence type="ECO:0000313" key="1">
    <source>
        <dbReference type="EMBL" id="GHI72716.1"/>
    </source>
</evidence>
<keyword evidence="2" id="KW-1185">Reference proteome</keyword>
<organism evidence="1 2">
    <name type="scientific">Streptomyces nojiriensis</name>
    <dbReference type="NCBI Taxonomy" id="66374"/>
    <lineage>
        <taxon>Bacteria</taxon>
        <taxon>Bacillati</taxon>
        <taxon>Actinomycetota</taxon>
        <taxon>Actinomycetes</taxon>
        <taxon>Kitasatosporales</taxon>
        <taxon>Streptomycetaceae</taxon>
        <taxon>Streptomyces</taxon>
    </lineage>
</organism>
<reference evidence="2" key="1">
    <citation type="submission" date="2023-07" db="EMBL/GenBank/DDBJ databases">
        <title>Whole genome shotgun sequence of Streptomyces nojiriensis NBRC 13794.</title>
        <authorList>
            <person name="Komaki H."/>
            <person name="Tamura T."/>
        </authorList>
    </citation>
    <scope>NUCLEOTIDE SEQUENCE [LARGE SCALE GENOMIC DNA]</scope>
    <source>
        <strain evidence="2">NBRC 13794</strain>
    </source>
</reference>
<dbReference type="RefSeq" id="WP_189734961.1">
    <property type="nucleotide sequence ID" value="NZ_BMRL01000003.1"/>
</dbReference>
<protein>
    <submittedName>
        <fullName evidence="1">Uncharacterized protein</fullName>
    </submittedName>
</protein>
<dbReference type="Proteomes" id="UP000613974">
    <property type="component" value="Unassembled WGS sequence"/>
</dbReference>
<evidence type="ECO:0000313" key="2">
    <source>
        <dbReference type="Proteomes" id="UP000613974"/>
    </source>
</evidence>
<name>A0ABQ3SX39_9ACTN</name>